<proteinExistence type="predicted"/>
<dbReference type="Proteomes" id="UP001054945">
    <property type="component" value="Unassembled WGS sequence"/>
</dbReference>
<organism evidence="1 2">
    <name type="scientific">Caerostris extrusa</name>
    <name type="common">Bark spider</name>
    <name type="synonym">Caerostris bankana</name>
    <dbReference type="NCBI Taxonomy" id="172846"/>
    <lineage>
        <taxon>Eukaryota</taxon>
        <taxon>Metazoa</taxon>
        <taxon>Ecdysozoa</taxon>
        <taxon>Arthropoda</taxon>
        <taxon>Chelicerata</taxon>
        <taxon>Arachnida</taxon>
        <taxon>Araneae</taxon>
        <taxon>Araneomorphae</taxon>
        <taxon>Entelegynae</taxon>
        <taxon>Araneoidea</taxon>
        <taxon>Araneidae</taxon>
        <taxon>Caerostris</taxon>
    </lineage>
</organism>
<comment type="caution">
    <text evidence="1">The sequence shown here is derived from an EMBL/GenBank/DDBJ whole genome shotgun (WGS) entry which is preliminary data.</text>
</comment>
<protein>
    <submittedName>
        <fullName evidence="1">Uncharacterized protein</fullName>
    </submittedName>
</protein>
<evidence type="ECO:0000313" key="2">
    <source>
        <dbReference type="Proteomes" id="UP001054945"/>
    </source>
</evidence>
<dbReference type="AlphaFoldDB" id="A0AAV4W6G6"/>
<dbReference type="EMBL" id="BPLR01015627">
    <property type="protein sequence ID" value="GIY77449.1"/>
    <property type="molecule type" value="Genomic_DNA"/>
</dbReference>
<reference evidence="1 2" key="1">
    <citation type="submission" date="2021-06" db="EMBL/GenBank/DDBJ databases">
        <title>Caerostris extrusa draft genome.</title>
        <authorList>
            <person name="Kono N."/>
            <person name="Arakawa K."/>
        </authorList>
    </citation>
    <scope>NUCLEOTIDE SEQUENCE [LARGE SCALE GENOMIC DNA]</scope>
</reference>
<evidence type="ECO:0000313" key="1">
    <source>
        <dbReference type="EMBL" id="GIY77449.1"/>
    </source>
</evidence>
<gene>
    <name evidence="1" type="ORF">CEXT_782911</name>
</gene>
<accession>A0AAV4W6G6</accession>
<keyword evidence="2" id="KW-1185">Reference proteome</keyword>
<sequence length="90" mass="11205">MKLDNYFLRRRFFLRNEYRNDTRTCFLCDAFRIKGRQLRRTIFMMNNRIQRQLLPFDVRLLNNIFRAKWLGRYASGNTHYWLQESSSESE</sequence>
<name>A0AAV4W6G6_CAEEX</name>